<organism evidence="7 8">
    <name type="scientific">Leeia aquatica</name>
    <dbReference type="NCBI Taxonomy" id="2725557"/>
    <lineage>
        <taxon>Bacteria</taxon>
        <taxon>Pseudomonadati</taxon>
        <taxon>Pseudomonadota</taxon>
        <taxon>Betaproteobacteria</taxon>
        <taxon>Neisseriales</taxon>
        <taxon>Leeiaceae</taxon>
        <taxon>Leeia</taxon>
    </lineage>
</organism>
<dbReference type="SUPFAM" id="SSF52777">
    <property type="entry name" value="CoA-dependent acyltransferases"/>
    <property type="match status" value="10"/>
</dbReference>
<dbReference type="RefSeq" id="WP_168875439.1">
    <property type="nucleotide sequence ID" value="NZ_JABAIM010000001.1"/>
</dbReference>
<keyword evidence="4" id="KW-0597">Phosphoprotein</keyword>
<proteinExistence type="inferred from homology"/>
<dbReference type="InterPro" id="IPR006162">
    <property type="entry name" value="Ppantetheine_attach_site"/>
</dbReference>
<dbReference type="FunFam" id="3.40.50.980:FF:000002">
    <property type="entry name" value="Enterobactin synthetase component F"/>
    <property type="match status" value="2"/>
</dbReference>
<dbReference type="SUPFAM" id="SSF47336">
    <property type="entry name" value="ACP-like"/>
    <property type="match status" value="5"/>
</dbReference>
<feature type="domain" description="Carrier" evidence="6">
    <location>
        <begin position="998"/>
        <end position="1072"/>
    </location>
</feature>
<dbReference type="Gene3D" id="3.30.559.10">
    <property type="entry name" value="Chloramphenicol acetyltransferase-like domain"/>
    <property type="match status" value="5"/>
</dbReference>
<keyword evidence="3" id="KW-0596">Phosphopantetheine</keyword>
<dbReference type="CDD" id="cd05930">
    <property type="entry name" value="A_NRPS"/>
    <property type="match status" value="1"/>
</dbReference>
<keyword evidence="8" id="KW-1185">Reference proteome</keyword>
<evidence type="ECO:0000256" key="5">
    <source>
        <dbReference type="ARBA" id="ARBA00022598"/>
    </source>
</evidence>
<dbReference type="InterPro" id="IPR020051">
    <property type="entry name" value="SagB-type_dehydrogenase"/>
</dbReference>
<keyword evidence="5" id="KW-0436">Ligase</keyword>
<dbReference type="GO" id="GO:0016491">
    <property type="term" value="F:oxidoreductase activity"/>
    <property type="evidence" value="ECO:0007669"/>
    <property type="project" value="InterPro"/>
</dbReference>
<dbReference type="EMBL" id="JABAIM010000001">
    <property type="protein sequence ID" value="NLR73782.1"/>
    <property type="molecule type" value="Genomic_DNA"/>
</dbReference>
<dbReference type="GO" id="GO:0043041">
    <property type="term" value="P:amino acid activation for nonribosomal peptide biosynthetic process"/>
    <property type="evidence" value="ECO:0007669"/>
    <property type="project" value="TreeGrafter"/>
</dbReference>
<evidence type="ECO:0000256" key="1">
    <source>
        <dbReference type="ARBA" id="ARBA00001957"/>
    </source>
</evidence>
<dbReference type="Pfam" id="PF00881">
    <property type="entry name" value="Nitroreductase"/>
    <property type="match status" value="1"/>
</dbReference>
<dbReference type="Gene3D" id="3.30.559.30">
    <property type="entry name" value="Nonribosomal peptide synthetase, condensation domain"/>
    <property type="match status" value="5"/>
</dbReference>
<dbReference type="FunFam" id="3.40.50.12780:FF:000012">
    <property type="entry name" value="Non-ribosomal peptide synthetase"/>
    <property type="match status" value="5"/>
</dbReference>
<dbReference type="InterPro" id="IPR000415">
    <property type="entry name" value="Nitroreductase-like"/>
</dbReference>
<accession>A0A847SCU5</accession>
<comment type="similarity">
    <text evidence="2">Belongs to the ATP-dependent AMP-binding enzyme family.</text>
</comment>
<dbReference type="InterPro" id="IPR023213">
    <property type="entry name" value="CAT-like_dom_sf"/>
</dbReference>
<dbReference type="PANTHER" id="PTHR45527">
    <property type="entry name" value="NONRIBOSOMAL PEPTIDE SYNTHETASE"/>
    <property type="match status" value="1"/>
</dbReference>
<dbReference type="PROSITE" id="PS50075">
    <property type="entry name" value="CARRIER"/>
    <property type="match status" value="5"/>
</dbReference>
<dbReference type="InterPro" id="IPR009081">
    <property type="entry name" value="PP-bd_ACP"/>
</dbReference>
<dbReference type="InterPro" id="IPR025110">
    <property type="entry name" value="AMP-bd_C"/>
</dbReference>
<dbReference type="InterPro" id="IPR057737">
    <property type="entry name" value="Condensation_MtbB-like"/>
</dbReference>
<evidence type="ECO:0000256" key="3">
    <source>
        <dbReference type="ARBA" id="ARBA00022450"/>
    </source>
</evidence>
<dbReference type="InterPro" id="IPR036736">
    <property type="entry name" value="ACP-like_sf"/>
</dbReference>
<dbReference type="Pfam" id="PF00501">
    <property type="entry name" value="AMP-binding"/>
    <property type="match status" value="5"/>
</dbReference>
<dbReference type="NCBIfam" id="NF003417">
    <property type="entry name" value="PRK04813.1"/>
    <property type="match status" value="5"/>
</dbReference>
<evidence type="ECO:0000256" key="4">
    <source>
        <dbReference type="ARBA" id="ARBA00022553"/>
    </source>
</evidence>
<dbReference type="FunFam" id="2.30.38.10:FF:000001">
    <property type="entry name" value="Non-ribosomal peptide synthetase PvdI"/>
    <property type="match status" value="4"/>
</dbReference>
<feature type="domain" description="Carrier" evidence="6">
    <location>
        <begin position="2084"/>
        <end position="2158"/>
    </location>
</feature>
<dbReference type="GO" id="GO:0031177">
    <property type="term" value="F:phosphopantetheine binding"/>
    <property type="evidence" value="ECO:0007669"/>
    <property type="project" value="InterPro"/>
</dbReference>
<evidence type="ECO:0000259" key="6">
    <source>
        <dbReference type="PROSITE" id="PS50075"/>
    </source>
</evidence>
<dbReference type="CDD" id="cd19535">
    <property type="entry name" value="Cyc_NRPS"/>
    <property type="match status" value="1"/>
</dbReference>
<dbReference type="NCBIfam" id="TIGR03605">
    <property type="entry name" value="antibiot_sagB"/>
    <property type="match status" value="1"/>
</dbReference>
<dbReference type="SUPFAM" id="SSF55469">
    <property type="entry name" value="FMN-dependent nitroreductase-like"/>
    <property type="match status" value="1"/>
</dbReference>
<dbReference type="InterPro" id="IPR010071">
    <property type="entry name" value="AA_adenyl_dom"/>
</dbReference>
<dbReference type="PROSITE" id="PS00012">
    <property type="entry name" value="PHOSPHOPANTETHEINE"/>
    <property type="match status" value="4"/>
</dbReference>
<dbReference type="FunFam" id="1.10.1200.10:FF:000005">
    <property type="entry name" value="Nonribosomal peptide synthetase 1"/>
    <property type="match status" value="4"/>
</dbReference>
<dbReference type="CDD" id="cd19531">
    <property type="entry name" value="LCL_NRPS-like"/>
    <property type="match status" value="2"/>
</dbReference>
<feature type="domain" description="Carrier" evidence="6">
    <location>
        <begin position="5282"/>
        <end position="5357"/>
    </location>
</feature>
<dbReference type="InterPro" id="IPR020845">
    <property type="entry name" value="AMP-binding_CS"/>
</dbReference>
<dbReference type="InterPro" id="IPR029479">
    <property type="entry name" value="Nitroreductase"/>
</dbReference>
<dbReference type="FunFam" id="3.30.300.30:FF:000015">
    <property type="entry name" value="Nonribosomal peptide synthase SidD"/>
    <property type="match status" value="1"/>
</dbReference>
<dbReference type="PANTHER" id="PTHR45527:SF1">
    <property type="entry name" value="FATTY ACID SYNTHASE"/>
    <property type="match status" value="1"/>
</dbReference>
<dbReference type="FunFam" id="3.30.300.30:FF:000010">
    <property type="entry name" value="Enterobactin synthetase component F"/>
    <property type="match status" value="4"/>
</dbReference>
<dbReference type="Gene3D" id="3.40.109.10">
    <property type="entry name" value="NADH Oxidase"/>
    <property type="match status" value="1"/>
</dbReference>
<dbReference type="PROSITE" id="PS00455">
    <property type="entry name" value="AMP_BINDING"/>
    <property type="match status" value="5"/>
</dbReference>
<gene>
    <name evidence="7" type="ORF">HF682_01225</name>
</gene>
<feature type="domain" description="Carrier" evidence="6">
    <location>
        <begin position="4223"/>
        <end position="4298"/>
    </location>
</feature>
<dbReference type="Gene3D" id="1.10.1200.10">
    <property type="entry name" value="ACP-like"/>
    <property type="match status" value="5"/>
</dbReference>
<name>A0A847SCU5_9NEIS</name>
<dbReference type="Gene3D" id="3.30.300.30">
    <property type="match status" value="5"/>
</dbReference>
<dbReference type="Proteomes" id="UP000587991">
    <property type="component" value="Unassembled WGS sequence"/>
</dbReference>
<dbReference type="NCBIfam" id="TIGR01733">
    <property type="entry name" value="AA-adenyl-dom"/>
    <property type="match status" value="5"/>
</dbReference>
<comment type="cofactor">
    <cofactor evidence="1">
        <name>pantetheine 4'-phosphate</name>
        <dbReference type="ChEBI" id="CHEBI:47942"/>
    </cofactor>
</comment>
<dbReference type="CDD" id="cd19544">
    <property type="entry name" value="E-C_NRPS"/>
    <property type="match status" value="2"/>
</dbReference>
<dbReference type="FunFam" id="3.30.559.10:FF:000023">
    <property type="entry name" value="Non-ribosomal peptide synthetase"/>
    <property type="match status" value="1"/>
</dbReference>
<evidence type="ECO:0000313" key="7">
    <source>
        <dbReference type="EMBL" id="NLR73782.1"/>
    </source>
</evidence>
<dbReference type="FunFam" id="3.40.50.980:FF:000001">
    <property type="entry name" value="Non-ribosomal peptide synthetase"/>
    <property type="match status" value="5"/>
</dbReference>
<dbReference type="Pfam" id="PF00550">
    <property type="entry name" value="PP-binding"/>
    <property type="match status" value="5"/>
</dbReference>
<dbReference type="Gene3D" id="3.40.50.980">
    <property type="match status" value="10"/>
</dbReference>
<dbReference type="GO" id="GO:0016874">
    <property type="term" value="F:ligase activity"/>
    <property type="evidence" value="ECO:0007669"/>
    <property type="project" value="UniProtKB-KW"/>
</dbReference>
<dbReference type="FunFam" id="3.30.559.10:FF:000012">
    <property type="entry name" value="Non-ribosomal peptide synthetase"/>
    <property type="match status" value="1"/>
</dbReference>
<dbReference type="SMART" id="SM00823">
    <property type="entry name" value="PKS_PP"/>
    <property type="match status" value="4"/>
</dbReference>
<dbReference type="CDD" id="cd02142">
    <property type="entry name" value="McbC_SagB-like_oxidoreductase"/>
    <property type="match status" value="1"/>
</dbReference>
<dbReference type="SUPFAM" id="SSF56801">
    <property type="entry name" value="Acetyl-CoA synthetase-like"/>
    <property type="match status" value="5"/>
</dbReference>
<dbReference type="Pfam" id="PF00668">
    <property type="entry name" value="Condensation"/>
    <property type="match status" value="5"/>
</dbReference>
<dbReference type="GO" id="GO:0044550">
    <property type="term" value="P:secondary metabolite biosynthetic process"/>
    <property type="evidence" value="ECO:0007669"/>
    <property type="project" value="UniProtKB-ARBA"/>
</dbReference>
<dbReference type="FunFam" id="3.30.559.30:FF:000006">
    <property type="entry name" value="Yersiniabactin polyketide/non-ribosomal peptide synthetase"/>
    <property type="match status" value="1"/>
</dbReference>
<protein>
    <submittedName>
        <fullName evidence="7">Amino acid adenylation domain-containing protein</fullName>
    </submittedName>
</protein>
<sequence length="5629" mass="625285">MVTPSIRQSLSIEQLRALRRGQSIDVVDRQAPLLASYAQQRVWLSTQLEGSQQAYHMPFAVRLQGQLSVHALQQALHHVIERHESLRTRFQVTEGQLYQCFDVRYPQPLLQVIPVSAEAHLPEAMQQALSEPFELMQGPLLRAQLFRLAEEEHVLLLTLHHIITDGWSLGVLGRELAAGYEALLQGQAPTLTPLAIQYADYAGWQRNQSTSEMFRRQRAFWQQQLHEAPVLLPLPTDHARPAVQQFTGGLQHLQLDEGLSQSIRELAQRTGTTVFMVLIAAWSLLLARLAGQQDVVIGTPVANRRRTELEGLMGFFVNTLAVRLRPEPESSIEQYLQQVRSVSLEAQDHQDLPFEQVVEALNPPRNLAHTPVFQVMFAWQNNENELLALQGLHSQTVTLPHAVSKFDLTLSLGEEGGCIVGGMEYATALFTEHSINEHLGMFQSMLKQMVANSAQALWQLQPLSPESRARQLYHWNPAQISEPQGLIQHRFEAQAQAQPDAIAVEYQHQRLSYRELNRRANRLARQLRAHGVGPDQRVALCLERSLDMVIAVLATLKAGGAYVPLDPAYPAERLSHMLQDSAPVVVVSHAAAAAALQGAGQGGSPVLWLEQLGEEDAGDDRNEEVEGRSGRNLAYIIYTSGSTGKPKGVMIEHRNVLRLFDITQADYQFSAQDVWTLFHSFAFDFSVWEIWGALFYGGRLVVVPQETARQPGDFYQLLSERGVTVLNQTPSAFRGLIAAQQHSSQTHQLRHVIFGGEALELSSLQPWYRDPRNARTQLVNMYGITEITVHATYRPLTAADAEHGQTSPVGRGLGDLRCYVLDAYRQPVPVGVVGELYIGGAGVARGYLNRPELNAERFIDSPFVAGDRLYKSGDLASYQTDGSLNYLGRNDFQVKIRGFRIELGEIESRLRQYPGIQDGVVWAREDIPGDKRLVAYYTGPEQDAAALRQHLQAELPDYMVPAAYVHLAQLPLTSNGKLDHKALPKPEGDAYGQRQYSAPQGETETQLAAIWAEALSVDRISRHDNFFALGGHSLLAVRVLEHMRRQGLNGDMRALFGTPNLAGLAAALQPAAARWQIPANRIPANCTHITPDLLPLVNLQQDDIDRIVAVVPGGAANVQDIYPLSPLQEGILFHHMMAEQGDPYLVWVNYAFDSEHSARAYVDAMQTVINRHDILRTAVMWEGLPQPVQIVWRQAQLPLDVLQLSPEDGDIAGQMQQRFEQARMRIDLGQAPLFRLWLSPDPVHQRWLLMVVFHHIIDDNTSIKQFHAEIEACLHGQQARLEQPLPYRNFIAHIQHHSDPQGDEAWFRQQLGDFSEPTAPFGVLDIQGDGSTAREHRQVLPDSLTQRLRQVAREHGVSTASLSHLAYGMLLAKTTGQSDIVFGTVLFGRLQNLEGADRILGPFINTLPIRLKLDGLDAAAGVRHAQSQLLELLQHEHAPLSLAQRSSALPPRAPLFTALLNYRNRTVLAENLAAPDWERTHQIIASGESVNYPCVIDIDDLGEQLHITAQSSQGLDPVELTSLMQQALQQLVEQLEQHSHTPLPALDLLSPESRERQLYHWNPAQISEPQGLIQHRFEAQAQAQPDAIAVEYQHERLSYRELNRRANRLARQLRAHGVGPDQRVALCLERSLDMVVAVLGTLKAGGAYVPLDPAYPAERLSHMLQDSEPVVVVSHAAAAAALQGAGQGGSPVLWLEQLGEEDAGDDRNEEVEGRSGRNLAYIIYTSGSTGKPKGVMIEHRNVLRLFDITQADYQFSAQDVWTLFHSFAFDFSVWEIWGALFYGGRLVVVPQETARQPGDFYQLLSERGVTVLNQTPSAFRGLIAAQQHSSQTHQLRHVIFGGEALELSSLQPWYRDPRNARTQLVNMYGITEITVHATYRPLTAADAEHGQTSPVGRGLGDLRCYVLDAYRQPVPVGVVGELYIGGAGVARGYLNRPELNAERFIDSPFVAGDRLYKSGDLASYQTDGSLNYLGRNDFQVKIRGFRIELGEIESRLRQYPGIQDGVVWAREDIPGDKRLVAYYTGPEQDAAALRQHLQAELPDYMVPAAYVHLAQLPLTSNGKLDHKALPKPEGDAYGQRQYSAPQGEKETQLAAIWAEALSVGRISRHDVFFALGGHSLLAVRVLEHLRRQGLNGDMRALFGTPNLAGLAAALQPAAARWQIPANRIPANCTHITPDLLPLVNLQQDDIDRIVAVVPGGAANVQDIYPLSPLQEGILFHHMMAEQGDPYLVWVNYAFDSEHSARAYVDAMQTVINRHDILRTAVMWEGLPQPVQIVWRQAQLPLDVLQLSPEDGDIAGQMQQRFEQARMRIDLGQAPLFRLWLSPDPVHQRWLLMVVFHHIIDDNTSIKQFHAEIEACLHGQQARLEQPLPYRNFIAHIQHHSDPQGDEAWFRQQLGDFSEPTAPFGVLDIQGDGSTAREHRQVLPDSLTQRLRQVAREHGVSTASLSHLAYGMLLAKTTGQSDIVFGTVLFGRLQNLEGADRILGPFINTLPIRLKLDGLDAAAGVRHAQSQLLELLQHEHAPLSLAQRSSALPPRAPLFTALLNYRNRTVLAENLAAPDWERTHQIIASGESVNYPCVIDIDDLGEQLHITAQSSQGLDPVELTSLMQQALQQLVEQLEQHSHTPLPALDLLSPESRERQLYHWNPAQISEPQGLIQHRFEAQAQAQPDAIAVEYQHERLSYRELNRRANRLARQLRAHGVGPDQRVALCLERSLDMVVAVLGTLKAGGAYVPLDPAYPAERLSHMLQDSEPVVVVSHAAAAAALQGAGQGGSPVLWLEQLGEEDAGDDRNEGVEGLSGYHLAYIIYTSGSTGKPKGVMIEHRNVLSIVDAWAGCYPLRQGLGVLQMASFAFDVCTADILRALCFGGRLVICPKAALLEPAALYQLMQTHQVGFADFVPAVLSSLVQYLSARKLTLAPLETLICGSDAWDGLLARAVRQVAPAGMQLVNAFGVTEAAIDSSRLLIQDATDLPDGTLPVGTPFDNTRLYVLDAWRQPVPVGVVGELYIGGAGVARGYLNRPELNAERFIDSPFVAGDRLYKSGDLASYQTDGSLNYLGRNDFQVKIRGFRIELGEIESRLRQYPGIQDGVVWAREDIPGDKRLVAYYTGPEQDAAALRQHLQAELPDYMVPAAYVHLAQLPLTSNGKLDRAALPQPQWDAPAALELELPRGDDEQRMAALWAEVLGRPQIGRHDHFFALGGHSLLAMRLLTRMQQQWQLEVKPALLFKHPVLAEFTAQVMQAGRQSVPALLPVERQALMPPSYAQQRLWFLAQMEQASQAYHMPMALQLDGKLDAAALQRALQTIVARHEALRTTFQSREGEVFQQVSDVVAGFTLEMQDLRGAADVQQALQHSMDEVFSRSFDLQQGPLLRVTLLQLADERHALLVNMHHIVSDGWSMGVFNHELSTLYRACIEGAPHGLPPLAVQYVDYAGWQRQWMSQHGLEPQWQYWQQQLQDAPALLTLPTDYKRPLEQQYAGAVLPYDIDPTLTRSIKLLAQRHGCTVYMVLLAAWSLLLSRHAGQRDVVIGSPVANRRQQALEALIGFFVNTVALRIRYDGETTVQDLLAHVREVAVGAQDHQDFPFEQLVERLNPTRSLSYSPVFQVLFAWQNTDDGELALPGLEVKSLEMPHHIAKFDLNLALGEQDGAIRGGLEYATALFDAETVQQLLEGLTHVLAEMVRDDLQSVETLPLMPAAAQQAMLQRWNQTERPRPFVPVHRLFERQAMATPDAIALTWQDQQLSYQALEQQASLLANRLLAAGVRVDVPVGLCMYRSPEVIVSMLAILKAGGACLPLDPAYPQERLAYMLADSKPCLVLTQPELQSRFADVGVPVLLSAGEVSQEALPQEERAEVTAEQLIYILYTSGSTGRPKGVGQTQRTLSNLLQWQREALLGPAAVRTLQFASISFDVSFQEIWSTLTTGGTLVMLSEEQRKDLGQLQAFIAEQRVQRAYLPAAVLQQMASLRSGPCAKGSGCDIITAGEALQVTEELKLLLQEMGSRCLYNQYGPTETHVVTQFALDVTCMASWPAFPPIGRPIDNVRTYVLDAQLQPVPAGVVGELYLAGAAVAKGYLHQDVLTAERFLADPFQPQGERMYRSGDLARWNRDGQLEYVGRADQQVKLRGFRIELGEIEQQLLAQPGVGEAAAAVKVGQDGERVLVAYVTGEVELESLQAALKRVLPEHMIPSRWVKLPALPLTQNGKLDRAALPLPDQQRTQQQYVAPRNGVERQLALIWAEILNVPQVGALDNFFALGGHSLLATRLVHQINQRMQAGQRLRTLFKHPVLADLAQAMAEEAGEDPAVTYPVITHDAHARYEPFPMTDIQQAYWVGREESMGLGGVAAHGYGEMRVHGLDEARFALALNRLIARHDMLRTVFRPDGTQCALASVPVYQLTRQDLRGLPPTEVEQRLQLLRERMSHQVMDASQWPLFEYGISVLDDGVAHLHNSMDALIVDAASGQIVGRELMQLYADPDASLPAVGITFRDYVVAEHALRQGAAWQRALAYWHKRIAELAPAPDLPLVCQPESIEKPQFTRRDRILSPAHWSALQAQARAHSVTSSIMLLAAFARVLGLWCRQPRFSLTLPLFNRLPLHPDINGVIGDFTSVVLLEVRLEANQTFAELARQLQEQLWQDMDHSAISGVQVLRERARQLGVQQSAMPIVFNSTLTEFVPTGAEDKGLYDLLDAEPVFSITQTPQVWLDHTLVEYDGQLHYNWDSIDALFPADMMAEVFQCYGDLLERLVQAETWTCSSERLLPRAAVPAGELVLTPDHDLLMHQLFDRQVSLTPDNIAVLAPERQLRYGELQAAARRLGATLQAQGVGPNQLVAVLMERGWEQVVATLAIQYAGGAYLPLDPALPQERIEHILQQAEVRIVLTQRRVQTALPEGLQRMVVDQVYDARPGAALPAIQTRQTDLAYVIYTSGSTGLPKGVMIDHRGAVNTLIDINQRFAVTAQDRVLAISSLSFDLSVYDIFGTLAVGAAVVILEHERARDPEHWQALLLAHQVSIWNSVPALLGMMVEYAESQQQRLPACLRLAMLSGDWIPLNLPPRFKACCPEAVLHSLGGATEASIWSIAYPIEAVQPGWRSVPYGKALDNQTFYVLNSQLEHCPTWVTGQLYIGGIGLAQGYWRDSGRTSKSFFTHERSGLRLYRTGDLGRYLPDGNIEFLGREDGQVKLQGYRVELGEIETVLESHTSVFSAAVKVVTTARGEKRLAAYVVTAAAEQNAAALRSFLQGKLPAYMVPSSFTFLERMPLSSNGKVDKGQLPEPAEQHEEAVVISLPDDPALLQLIRVVEKTLQRDNIPLEANLLNLGASSIDIVRISNALHAELGFRPKLAQFMASPTLNDLLALYREHQPKPVVSAPMVSSEPSATLETIEDPDARQAFKAREPGRRRFATGVAEVRGDQADDAWFEQQFDQLRSVRQFSEDVLPVAKLFGMLRWLARRERNGYPKYLYASAGGLYPVQTYLFIKPGRVDGVEGGAYCYDPVQHRLVRTSPEIINLADAYDYFVNRPMFESAAFSLFLIADLAAIQPLYGEMSMDFCRIEAGAMSQLLTMAAADLQLGLCGVGSIDDEMLARLFQLSPHHQLVYSMVGGIKHVQEGTQAVLEQFAPSVVQDDDSEMEEIEL</sequence>
<dbReference type="CDD" id="cd17651">
    <property type="entry name" value="A_NRPS_VisG_like"/>
    <property type="match status" value="1"/>
</dbReference>
<dbReference type="CDD" id="cd17643">
    <property type="entry name" value="A_NRPS_Cytc1-like"/>
    <property type="match status" value="2"/>
</dbReference>
<comment type="caution">
    <text evidence="7">The sequence shown here is derived from an EMBL/GenBank/DDBJ whole genome shotgun (WGS) entry which is preliminary data.</text>
</comment>
<dbReference type="FunFam" id="3.30.559.30:FF:000001">
    <property type="entry name" value="Non-ribosomal peptide synthetase"/>
    <property type="match status" value="1"/>
</dbReference>
<evidence type="ECO:0000313" key="8">
    <source>
        <dbReference type="Proteomes" id="UP000587991"/>
    </source>
</evidence>
<dbReference type="InterPro" id="IPR045851">
    <property type="entry name" value="AMP-bd_C_sf"/>
</dbReference>
<evidence type="ECO:0000256" key="2">
    <source>
        <dbReference type="ARBA" id="ARBA00006432"/>
    </source>
</evidence>
<dbReference type="Pfam" id="PF13193">
    <property type="entry name" value="AMP-binding_C"/>
    <property type="match status" value="5"/>
</dbReference>
<reference evidence="7 8" key="1">
    <citation type="submission" date="2020-04" db="EMBL/GenBank/DDBJ databases">
        <title>Draft genome of Leeia sp. IMCC25680.</title>
        <authorList>
            <person name="Song J."/>
            <person name="Cho J.-C."/>
        </authorList>
    </citation>
    <scope>NUCLEOTIDE SEQUENCE [LARGE SCALE GENOMIC DNA]</scope>
    <source>
        <strain evidence="7 8">IMCC25680</strain>
    </source>
</reference>
<dbReference type="InterPro" id="IPR000873">
    <property type="entry name" value="AMP-dep_synth/lig_dom"/>
</dbReference>
<dbReference type="InterPro" id="IPR020806">
    <property type="entry name" value="PKS_PP-bd"/>
</dbReference>
<dbReference type="CDD" id="cd12114">
    <property type="entry name" value="A_NRPS_TlmIV_like"/>
    <property type="match status" value="1"/>
</dbReference>
<feature type="domain" description="Carrier" evidence="6">
    <location>
        <begin position="3170"/>
        <end position="3245"/>
    </location>
</feature>
<dbReference type="InterPro" id="IPR001242">
    <property type="entry name" value="Condensation_dom"/>
</dbReference>
<dbReference type="GO" id="GO:0005829">
    <property type="term" value="C:cytosol"/>
    <property type="evidence" value="ECO:0007669"/>
    <property type="project" value="TreeGrafter"/>
</dbReference>
<dbReference type="Gene3D" id="2.30.38.10">
    <property type="entry name" value="Luciferase, Domain 3"/>
    <property type="match status" value="5"/>
</dbReference>